<evidence type="ECO:0000313" key="2">
    <source>
        <dbReference type="EMBL" id="KKM90200.1"/>
    </source>
</evidence>
<dbReference type="AlphaFoldDB" id="A0A0F9NMZ7"/>
<protein>
    <submittedName>
        <fullName evidence="2">Uncharacterized protein</fullName>
    </submittedName>
</protein>
<keyword evidence="1" id="KW-0812">Transmembrane</keyword>
<comment type="caution">
    <text evidence="2">The sequence shown here is derived from an EMBL/GenBank/DDBJ whole genome shotgun (WGS) entry which is preliminary data.</text>
</comment>
<evidence type="ECO:0000256" key="1">
    <source>
        <dbReference type="SAM" id="Phobius"/>
    </source>
</evidence>
<sequence length="241" mass="25010">MNNSSKNRGFIAIIAIVAIALSIGAIFIASRGNDNPVTVEDTGNLAAVGTKLPVENYMPTIKFNGGYYSTLPIWTTSSTTIESNLDVGGTVTFNGAIQMNGLFTQSLLPGATTTDEDSSSATLVEADLTDVGYYIWTNGGAQNSDFTYTLPASTTLTSFVANVGERSEVCWFQTASSTSGGDLIFVAGTGIDLTVATGTGTPAPLAIHEDQMGCIKFTRQADGAGLAGDVTAELKFQGDAD</sequence>
<proteinExistence type="predicted"/>
<name>A0A0F9NMZ7_9ZZZZ</name>
<keyword evidence="1" id="KW-1133">Transmembrane helix</keyword>
<reference evidence="2" key="1">
    <citation type="journal article" date="2015" name="Nature">
        <title>Complex archaea that bridge the gap between prokaryotes and eukaryotes.</title>
        <authorList>
            <person name="Spang A."/>
            <person name="Saw J.H."/>
            <person name="Jorgensen S.L."/>
            <person name="Zaremba-Niedzwiedzka K."/>
            <person name="Martijn J."/>
            <person name="Lind A.E."/>
            <person name="van Eijk R."/>
            <person name="Schleper C."/>
            <person name="Guy L."/>
            <person name="Ettema T.J."/>
        </authorList>
    </citation>
    <scope>NUCLEOTIDE SEQUENCE</scope>
</reference>
<keyword evidence="1" id="KW-0472">Membrane</keyword>
<dbReference type="EMBL" id="LAZR01006704">
    <property type="protein sequence ID" value="KKM90200.1"/>
    <property type="molecule type" value="Genomic_DNA"/>
</dbReference>
<gene>
    <name evidence="2" type="ORF">LCGC14_1240980</name>
</gene>
<organism evidence="2">
    <name type="scientific">marine sediment metagenome</name>
    <dbReference type="NCBI Taxonomy" id="412755"/>
    <lineage>
        <taxon>unclassified sequences</taxon>
        <taxon>metagenomes</taxon>
        <taxon>ecological metagenomes</taxon>
    </lineage>
</organism>
<feature type="transmembrane region" description="Helical" evidence="1">
    <location>
        <begin position="9"/>
        <end position="29"/>
    </location>
</feature>
<accession>A0A0F9NMZ7</accession>